<name>A0ABN2T5V4_9ACTN</name>
<evidence type="ECO:0000313" key="4">
    <source>
        <dbReference type="EMBL" id="GAA1998870.1"/>
    </source>
</evidence>
<dbReference type="Pfam" id="PF00583">
    <property type="entry name" value="Acetyltransf_1"/>
    <property type="match status" value="1"/>
</dbReference>
<sequence length="185" mass="20447">MARMSSSARRVHGVHLREAVEGDAAAIGRVRHASWQVAYSGLMPADYLAGLSVDGFVLSARRMLHDRAVRRMSVFVAEVGGVVVGFASVGPSRDSGPREQPDVGELHAIYLDPAIWRLGIGRRLQEMALQRLRDEGYREATLWVLATNTASRAFYEHTGWRHDGGVSGFEAGAEVLDETRYRRTL</sequence>
<dbReference type="CDD" id="cd04301">
    <property type="entry name" value="NAT_SF"/>
    <property type="match status" value="1"/>
</dbReference>
<dbReference type="InterPro" id="IPR016181">
    <property type="entry name" value="Acyl_CoA_acyltransferase"/>
</dbReference>
<proteinExistence type="predicted"/>
<dbReference type="Gene3D" id="3.40.630.30">
    <property type="match status" value="1"/>
</dbReference>
<evidence type="ECO:0000259" key="3">
    <source>
        <dbReference type="PROSITE" id="PS51186"/>
    </source>
</evidence>
<dbReference type="PANTHER" id="PTHR43877">
    <property type="entry name" value="AMINOALKYLPHOSPHONATE N-ACETYLTRANSFERASE-RELATED-RELATED"/>
    <property type="match status" value="1"/>
</dbReference>
<dbReference type="InterPro" id="IPR000182">
    <property type="entry name" value="GNAT_dom"/>
</dbReference>
<keyword evidence="5" id="KW-1185">Reference proteome</keyword>
<evidence type="ECO:0000313" key="5">
    <source>
        <dbReference type="Proteomes" id="UP001499854"/>
    </source>
</evidence>
<dbReference type="InterPro" id="IPR050832">
    <property type="entry name" value="Bact_Acetyltransf"/>
</dbReference>
<dbReference type="EMBL" id="BAAAQM010000063">
    <property type="protein sequence ID" value="GAA1998870.1"/>
    <property type="molecule type" value="Genomic_DNA"/>
</dbReference>
<keyword evidence="1" id="KW-0808">Transferase</keyword>
<dbReference type="PROSITE" id="PS51186">
    <property type="entry name" value="GNAT"/>
    <property type="match status" value="1"/>
</dbReference>
<protein>
    <submittedName>
        <fullName evidence="4">GNAT family N-acetyltransferase</fullName>
    </submittedName>
</protein>
<accession>A0ABN2T5V4</accession>
<comment type="caution">
    <text evidence="4">The sequence shown here is derived from an EMBL/GenBank/DDBJ whole genome shotgun (WGS) entry which is preliminary data.</text>
</comment>
<dbReference type="PANTHER" id="PTHR43877:SF1">
    <property type="entry name" value="ACETYLTRANSFERASE"/>
    <property type="match status" value="1"/>
</dbReference>
<keyword evidence="2" id="KW-0012">Acyltransferase</keyword>
<evidence type="ECO:0000256" key="1">
    <source>
        <dbReference type="ARBA" id="ARBA00022679"/>
    </source>
</evidence>
<evidence type="ECO:0000256" key="2">
    <source>
        <dbReference type="ARBA" id="ARBA00023315"/>
    </source>
</evidence>
<feature type="domain" description="N-acetyltransferase" evidence="3">
    <location>
        <begin position="14"/>
        <end position="185"/>
    </location>
</feature>
<dbReference type="SUPFAM" id="SSF55729">
    <property type="entry name" value="Acyl-CoA N-acyltransferases (Nat)"/>
    <property type="match status" value="1"/>
</dbReference>
<reference evidence="4 5" key="1">
    <citation type="journal article" date="2019" name="Int. J. Syst. Evol. Microbiol.">
        <title>The Global Catalogue of Microorganisms (GCM) 10K type strain sequencing project: providing services to taxonomists for standard genome sequencing and annotation.</title>
        <authorList>
            <consortium name="The Broad Institute Genomics Platform"/>
            <consortium name="The Broad Institute Genome Sequencing Center for Infectious Disease"/>
            <person name="Wu L."/>
            <person name="Ma J."/>
        </authorList>
    </citation>
    <scope>NUCLEOTIDE SEQUENCE [LARGE SCALE GENOMIC DNA]</scope>
    <source>
        <strain evidence="4 5">JCM 16013</strain>
    </source>
</reference>
<gene>
    <name evidence="4" type="ORF">GCM10009838_75290</name>
</gene>
<dbReference type="Proteomes" id="UP001499854">
    <property type="component" value="Unassembled WGS sequence"/>
</dbReference>
<organism evidence="4 5">
    <name type="scientific">Catenulispora subtropica</name>
    <dbReference type="NCBI Taxonomy" id="450798"/>
    <lineage>
        <taxon>Bacteria</taxon>
        <taxon>Bacillati</taxon>
        <taxon>Actinomycetota</taxon>
        <taxon>Actinomycetes</taxon>
        <taxon>Catenulisporales</taxon>
        <taxon>Catenulisporaceae</taxon>
        <taxon>Catenulispora</taxon>
    </lineage>
</organism>